<keyword evidence="7" id="KW-1185">Reference proteome</keyword>
<keyword evidence="3" id="KW-0378">Hydrolase</keyword>
<dbReference type="Gene3D" id="3.40.50.1820">
    <property type="entry name" value="alpha/beta hydrolase"/>
    <property type="match status" value="1"/>
</dbReference>
<evidence type="ECO:0000256" key="5">
    <source>
        <dbReference type="SAM" id="SignalP"/>
    </source>
</evidence>
<reference evidence="6 7" key="1">
    <citation type="journal article" date="2022" name="BMC Genomics">
        <title>Comparative genome analysis of mycobacteria focusing on tRNA and non-coding RNA.</title>
        <authorList>
            <person name="Behra P.R.K."/>
            <person name="Pettersson B.M.F."/>
            <person name="Ramesh M."/>
            <person name="Das S."/>
            <person name="Dasgupta S."/>
            <person name="Kirsebom L.A."/>
        </authorList>
    </citation>
    <scope>NUCLEOTIDE SEQUENCE [LARGE SCALE GENOMIC DNA]</scope>
    <source>
        <strain evidence="6 7">DSM 44078</strain>
    </source>
</reference>
<keyword evidence="5" id="KW-0732">Signal</keyword>
<dbReference type="RefSeq" id="WP_264067899.1">
    <property type="nucleotide sequence ID" value="NZ_JACKTY010000028.1"/>
</dbReference>
<evidence type="ECO:0000313" key="6">
    <source>
        <dbReference type="EMBL" id="MCV7226562.1"/>
    </source>
</evidence>
<protein>
    <submittedName>
        <fullName evidence="6">Cutinase family protein</fullName>
    </submittedName>
</protein>
<comment type="caution">
    <text evidence="6">The sequence shown here is derived from an EMBL/GenBank/DDBJ whole genome shotgun (WGS) entry which is preliminary data.</text>
</comment>
<comment type="similarity">
    <text evidence="1">Belongs to the cutinase family.</text>
</comment>
<name>A0ABT3CAU0_9MYCO</name>
<dbReference type="Proteomes" id="UP001526201">
    <property type="component" value="Unassembled WGS sequence"/>
</dbReference>
<dbReference type="SUPFAM" id="SSF53474">
    <property type="entry name" value="alpha/beta-Hydrolases"/>
    <property type="match status" value="1"/>
</dbReference>
<sequence>MLFAAMAGAAVVYPVASAPAASADPCPDVQVVFARGTFEPAGVGAIGQAFVDSLRAQLPNKSVAVYAVNYPASLDFARAADGVLDASNKVQDVVTTCPNTKMVLGGYSQGAAVMAYTTTDTLPPNYQLPAGITGPMPKSTAGHVAAVTLFGKPSSGFLQMLDQTAPPITIGAEYGPKALDLCVDNDPVCSGNGGDPGAHGSYAVNGMTDQAAGFAAQHVTTDVT</sequence>
<feature type="chain" id="PRO_5045760174" evidence="5">
    <location>
        <begin position="24"/>
        <end position="224"/>
    </location>
</feature>
<evidence type="ECO:0000256" key="3">
    <source>
        <dbReference type="ARBA" id="ARBA00022801"/>
    </source>
</evidence>
<dbReference type="SMART" id="SM01110">
    <property type="entry name" value="Cutinase"/>
    <property type="match status" value="1"/>
</dbReference>
<gene>
    <name evidence="6" type="ORF">H7J73_11020</name>
</gene>
<keyword evidence="4" id="KW-1015">Disulfide bond</keyword>
<keyword evidence="2" id="KW-0719">Serine esterase</keyword>
<proteinExistence type="inferred from homology"/>
<organism evidence="6 7">
    <name type="scientific">Mycolicibacterium komossense</name>
    <dbReference type="NCBI Taxonomy" id="1779"/>
    <lineage>
        <taxon>Bacteria</taxon>
        <taxon>Bacillati</taxon>
        <taxon>Actinomycetota</taxon>
        <taxon>Actinomycetes</taxon>
        <taxon>Mycobacteriales</taxon>
        <taxon>Mycobacteriaceae</taxon>
        <taxon>Mycolicibacterium</taxon>
    </lineage>
</organism>
<feature type="signal peptide" evidence="5">
    <location>
        <begin position="1"/>
        <end position="23"/>
    </location>
</feature>
<accession>A0ABT3CAU0</accession>
<dbReference type="PANTHER" id="PTHR33630:SF9">
    <property type="entry name" value="CUTINASE 4"/>
    <property type="match status" value="1"/>
</dbReference>
<evidence type="ECO:0000256" key="4">
    <source>
        <dbReference type="ARBA" id="ARBA00023157"/>
    </source>
</evidence>
<evidence type="ECO:0000256" key="1">
    <source>
        <dbReference type="ARBA" id="ARBA00007534"/>
    </source>
</evidence>
<evidence type="ECO:0000313" key="7">
    <source>
        <dbReference type="Proteomes" id="UP001526201"/>
    </source>
</evidence>
<dbReference type="InterPro" id="IPR029058">
    <property type="entry name" value="AB_hydrolase_fold"/>
</dbReference>
<dbReference type="EMBL" id="JACKTY010000028">
    <property type="protein sequence ID" value="MCV7226562.1"/>
    <property type="molecule type" value="Genomic_DNA"/>
</dbReference>
<dbReference type="PANTHER" id="PTHR33630">
    <property type="entry name" value="CUTINASE RV1984C-RELATED-RELATED"/>
    <property type="match status" value="1"/>
</dbReference>
<dbReference type="InterPro" id="IPR000675">
    <property type="entry name" value="Cutinase/axe"/>
</dbReference>
<evidence type="ECO:0000256" key="2">
    <source>
        <dbReference type="ARBA" id="ARBA00022487"/>
    </source>
</evidence>
<dbReference type="Pfam" id="PF01083">
    <property type="entry name" value="Cutinase"/>
    <property type="match status" value="1"/>
</dbReference>